<proteinExistence type="inferred from homology"/>
<dbReference type="PANTHER" id="PTHR22769:SF56">
    <property type="entry name" value="8-OXO-DGDP PHOSPHATASE NUDT18"/>
    <property type="match status" value="1"/>
</dbReference>
<dbReference type="AlphaFoldDB" id="A0AAN9VP49"/>
<evidence type="ECO:0000256" key="1">
    <source>
        <dbReference type="ARBA" id="ARBA00001936"/>
    </source>
</evidence>
<accession>A0AAN9VP49</accession>
<dbReference type="Gene3D" id="3.90.79.10">
    <property type="entry name" value="Nucleoside Triphosphate Pyrophosphohydrolase"/>
    <property type="match status" value="1"/>
</dbReference>
<name>A0AAN9VP49_9ORTH</name>
<dbReference type="InterPro" id="IPR020084">
    <property type="entry name" value="NUDIX_hydrolase_CS"/>
</dbReference>
<dbReference type="PROSITE" id="PS00893">
    <property type="entry name" value="NUDIX_BOX"/>
    <property type="match status" value="1"/>
</dbReference>
<evidence type="ECO:0000256" key="8">
    <source>
        <dbReference type="RuleBase" id="RU003476"/>
    </source>
</evidence>
<keyword evidence="4" id="KW-0479">Metal-binding</keyword>
<comment type="cofactor">
    <cofactor evidence="2">
        <name>Mg(2+)</name>
        <dbReference type="ChEBI" id="CHEBI:18420"/>
    </cofactor>
</comment>
<evidence type="ECO:0000256" key="6">
    <source>
        <dbReference type="ARBA" id="ARBA00022842"/>
    </source>
</evidence>
<dbReference type="PANTHER" id="PTHR22769">
    <property type="entry name" value="MUTT/NUDIX HYDROLASE"/>
    <property type="match status" value="1"/>
</dbReference>
<reference evidence="10 11" key="1">
    <citation type="submission" date="2024-03" db="EMBL/GenBank/DDBJ databases">
        <title>The genome assembly and annotation of the cricket Gryllus longicercus Weissman &amp; Gray.</title>
        <authorList>
            <person name="Szrajer S."/>
            <person name="Gray D."/>
            <person name="Ylla G."/>
        </authorList>
    </citation>
    <scope>NUCLEOTIDE SEQUENCE [LARGE SCALE GENOMIC DNA]</scope>
    <source>
        <strain evidence="10">DAG 2021-001</strain>
        <tissue evidence="10">Whole body minus gut</tissue>
    </source>
</reference>
<dbReference type="Pfam" id="PF00293">
    <property type="entry name" value="NUDIX"/>
    <property type="match status" value="1"/>
</dbReference>
<dbReference type="PROSITE" id="PS51462">
    <property type="entry name" value="NUDIX"/>
    <property type="match status" value="1"/>
</dbReference>
<dbReference type="Proteomes" id="UP001378592">
    <property type="component" value="Unassembled WGS sequence"/>
</dbReference>
<comment type="caution">
    <text evidence="10">The sequence shown here is derived from an EMBL/GenBank/DDBJ whole genome shotgun (WGS) entry which is preliminary data.</text>
</comment>
<keyword evidence="11" id="KW-1185">Reference proteome</keyword>
<evidence type="ECO:0000256" key="4">
    <source>
        <dbReference type="ARBA" id="ARBA00022723"/>
    </source>
</evidence>
<dbReference type="InterPro" id="IPR020476">
    <property type="entry name" value="Nudix_hydrolase"/>
</dbReference>
<dbReference type="GO" id="GO:0044715">
    <property type="term" value="F:8-oxo-dGDP phosphatase activity"/>
    <property type="evidence" value="ECO:0007669"/>
    <property type="project" value="TreeGrafter"/>
</dbReference>
<evidence type="ECO:0000256" key="2">
    <source>
        <dbReference type="ARBA" id="ARBA00001946"/>
    </source>
</evidence>
<keyword evidence="5 8" id="KW-0378">Hydrolase</keyword>
<evidence type="ECO:0000256" key="7">
    <source>
        <dbReference type="ARBA" id="ARBA00023211"/>
    </source>
</evidence>
<dbReference type="CDD" id="cd04671">
    <property type="entry name" value="NUDIX_8DGDPP_Nudt18"/>
    <property type="match status" value="1"/>
</dbReference>
<comment type="similarity">
    <text evidence="3 8">Belongs to the Nudix hydrolase family.</text>
</comment>
<gene>
    <name evidence="10" type="ORF">R5R35_001280</name>
</gene>
<dbReference type="SUPFAM" id="SSF55811">
    <property type="entry name" value="Nudix"/>
    <property type="match status" value="1"/>
</dbReference>
<dbReference type="InterPro" id="IPR000086">
    <property type="entry name" value="NUDIX_hydrolase_dom"/>
</dbReference>
<evidence type="ECO:0000256" key="3">
    <source>
        <dbReference type="ARBA" id="ARBA00005582"/>
    </source>
</evidence>
<evidence type="ECO:0000259" key="9">
    <source>
        <dbReference type="PROSITE" id="PS51462"/>
    </source>
</evidence>
<dbReference type="InterPro" id="IPR015797">
    <property type="entry name" value="NUDIX_hydrolase-like_dom_sf"/>
</dbReference>
<dbReference type="PRINTS" id="PR00502">
    <property type="entry name" value="NUDIXFAMILY"/>
</dbReference>
<comment type="cofactor">
    <cofactor evidence="1">
        <name>Mn(2+)</name>
        <dbReference type="ChEBI" id="CHEBI:29035"/>
    </cofactor>
</comment>
<dbReference type="InterPro" id="IPR042970">
    <property type="entry name" value="NUDT18_NUDIX"/>
</dbReference>
<dbReference type="GO" id="GO:0044716">
    <property type="term" value="F:8-oxo-GDP phosphatase activity"/>
    <property type="evidence" value="ECO:0007669"/>
    <property type="project" value="TreeGrafter"/>
</dbReference>
<dbReference type="EMBL" id="JAZDUA010000165">
    <property type="protein sequence ID" value="KAK7865822.1"/>
    <property type="molecule type" value="Genomic_DNA"/>
</dbReference>
<dbReference type="GO" id="GO:0046872">
    <property type="term" value="F:metal ion binding"/>
    <property type="evidence" value="ECO:0007669"/>
    <property type="project" value="UniProtKB-KW"/>
</dbReference>
<sequence length="334" mass="37430">MDKVEENLKKLLLGQSLDSDQEFCDFTLEEQNEAAVAKGIAPSAASDYVPICKSSVTYIVAGIFVNPENEVLMMQEAKKSCAGQWYLPAGRMEKGEDIVEALKREVIEETGMNVEPTTLLSVECASGSWFRFIVTGNVIGGQLKTPKDADSESLQAKWIKKETDMSLRASDILPIIERGRSFYNKSHSEPWHNEILPTIKPHKKLLLRLVVCIKKRSNNRVHVLLSEKTEVHLPVCEIHPAKNLHATLKKFMTEIFGADVPPHKPHGLLSIEHSGKPEGTDDGLCLTLLVSFRKPLEEVGIIDKYTWLEISKQLGDELLNRLPKNMTVPLNVIR</sequence>
<keyword evidence="6" id="KW-0460">Magnesium</keyword>
<keyword evidence="7" id="KW-0464">Manganese</keyword>
<evidence type="ECO:0000256" key="5">
    <source>
        <dbReference type="ARBA" id="ARBA00022801"/>
    </source>
</evidence>
<feature type="domain" description="Nudix hydrolase" evidence="9">
    <location>
        <begin position="55"/>
        <end position="181"/>
    </location>
</feature>
<evidence type="ECO:0000313" key="11">
    <source>
        <dbReference type="Proteomes" id="UP001378592"/>
    </source>
</evidence>
<evidence type="ECO:0000313" key="10">
    <source>
        <dbReference type="EMBL" id="KAK7865822.1"/>
    </source>
</evidence>
<protein>
    <recommendedName>
        <fullName evidence="9">Nudix hydrolase domain-containing protein</fullName>
    </recommendedName>
</protein>
<organism evidence="10 11">
    <name type="scientific">Gryllus longicercus</name>
    <dbReference type="NCBI Taxonomy" id="2509291"/>
    <lineage>
        <taxon>Eukaryota</taxon>
        <taxon>Metazoa</taxon>
        <taxon>Ecdysozoa</taxon>
        <taxon>Arthropoda</taxon>
        <taxon>Hexapoda</taxon>
        <taxon>Insecta</taxon>
        <taxon>Pterygota</taxon>
        <taxon>Neoptera</taxon>
        <taxon>Polyneoptera</taxon>
        <taxon>Orthoptera</taxon>
        <taxon>Ensifera</taxon>
        <taxon>Gryllidea</taxon>
        <taxon>Grylloidea</taxon>
        <taxon>Gryllidae</taxon>
        <taxon>Gryllinae</taxon>
        <taxon>Gryllus</taxon>
    </lineage>
</organism>